<gene>
    <name evidence="7" type="ORF">OL497_05360</name>
</gene>
<dbReference type="InterPro" id="IPR013766">
    <property type="entry name" value="Thioredoxin_domain"/>
</dbReference>
<protein>
    <submittedName>
        <fullName evidence="7">TlpA family protein disulfide reductase</fullName>
    </submittedName>
</protein>
<sequence>MTKELLKCAVLLIFSCVAIVSYGQKAGSEKKNVTIKGCLKPYPNTQKFVLTYRTDRDTFQLSVDAAGCFSQTVTAGFDNANPASAILEYKDLSNDPSTSIKRYFIIDTNVVSLHLNVTSGAFMVEGGMENQVEGLFRDIENTYTEKMKNPYLTIPGMDSISVEKYLHELTLIKKYNSSYIALQRLQSLFRPSAYLISDSIKAAIDHLDTSRFSPAILAELMKQYADYVTANRIRLDDGIFPQLNFETIPGSTAFKVLAAQYPYLLIDIWATWCGPCIQQHPVLNRLAIKAQHHKSYAIAGIAISSRKADWEKHLQQKPFNYPNYWLDEQEGRKLTQKIHLIGVPRYLLLRTADNIIVEKDIEMEQLEKILRKYTIQQP</sequence>
<evidence type="ECO:0000313" key="8">
    <source>
        <dbReference type="Proteomes" id="UP001207742"/>
    </source>
</evidence>
<dbReference type="PROSITE" id="PS51352">
    <property type="entry name" value="THIOREDOXIN_2"/>
    <property type="match status" value="1"/>
</dbReference>
<organism evidence="7 8">
    <name type="scientific">Chitinophaga nivalis</name>
    <dbReference type="NCBI Taxonomy" id="2991709"/>
    <lineage>
        <taxon>Bacteria</taxon>
        <taxon>Pseudomonadati</taxon>
        <taxon>Bacteroidota</taxon>
        <taxon>Chitinophagia</taxon>
        <taxon>Chitinophagales</taxon>
        <taxon>Chitinophagaceae</taxon>
        <taxon>Chitinophaga</taxon>
    </lineage>
</organism>
<keyword evidence="3" id="KW-1015">Disulfide bond</keyword>
<comment type="caution">
    <text evidence="7">The sequence shown here is derived from an EMBL/GenBank/DDBJ whole genome shotgun (WGS) entry which is preliminary data.</text>
</comment>
<dbReference type="InterPro" id="IPR050553">
    <property type="entry name" value="Thioredoxin_ResA/DsbE_sf"/>
</dbReference>
<keyword evidence="5" id="KW-0732">Signal</keyword>
<evidence type="ECO:0000256" key="1">
    <source>
        <dbReference type="ARBA" id="ARBA00004196"/>
    </source>
</evidence>
<accession>A0ABT3IHN0</accession>
<feature type="signal peptide" evidence="5">
    <location>
        <begin position="1"/>
        <end position="26"/>
    </location>
</feature>
<dbReference type="Pfam" id="PF13905">
    <property type="entry name" value="Thioredoxin_8"/>
    <property type="match status" value="1"/>
</dbReference>
<keyword evidence="2" id="KW-0201">Cytochrome c-type biogenesis</keyword>
<evidence type="ECO:0000256" key="2">
    <source>
        <dbReference type="ARBA" id="ARBA00022748"/>
    </source>
</evidence>
<keyword evidence="8" id="KW-1185">Reference proteome</keyword>
<evidence type="ECO:0000259" key="6">
    <source>
        <dbReference type="PROSITE" id="PS51352"/>
    </source>
</evidence>
<dbReference type="Gene3D" id="3.40.30.10">
    <property type="entry name" value="Glutaredoxin"/>
    <property type="match status" value="1"/>
</dbReference>
<dbReference type="RefSeq" id="WP_264728519.1">
    <property type="nucleotide sequence ID" value="NZ_JAPDNR010000001.1"/>
</dbReference>
<dbReference type="PANTHER" id="PTHR42852">
    <property type="entry name" value="THIOL:DISULFIDE INTERCHANGE PROTEIN DSBE"/>
    <property type="match status" value="1"/>
</dbReference>
<evidence type="ECO:0000256" key="5">
    <source>
        <dbReference type="SAM" id="SignalP"/>
    </source>
</evidence>
<evidence type="ECO:0000256" key="3">
    <source>
        <dbReference type="ARBA" id="ARBA00023157"/>
    </source>
</evidence>
<keyword evidence="4" id="KW-0676">Redox-active center</keyword>
<dbReference type="SUPFAM" id="SSF52833">
    <property type="entry name" value="Thioredoxin-like"/>
    <property type="match status" value="1"/>
</dbReference>
<evidence type="ECO:0000313" key="7">
    <source>
        <dbReference type="EMBL" id="MCW3483310.1"/>
    </source>
</evidence>
<dbReference type="Proteomes" id="UP001207742">
    <property type="component" value="Unassembled WGS sequence"/>
</dbReference>
<dbReference type="CDD" id="cd02966">
    <property type="entry name" value="TlpA_like_family"/>
    <property type="match status" value="1"/>
</dbReference>
<dbReference type="PANTHER" id="PTHR42852:SF6">
    <property type="entry name" value="THIOL:DISULFIDE INTERCHANGE PROTEIN DSBE"/>
    <property type="match status" value="1"/>
</dbReference>
<dbReference type="EMBL" id="JAPDNS010000001">
    <property type="protein sequence ID" value="MCW3483310.1"/>
    <property type="molecule type" value="Genomic_DNA"/>
</dbReference>
<proteinExistence type="predicted"/>
<reference evidence="7 8" key="1">
    <citation type="submission" date="2022-10" db="EMBL/GenBank/DDBJ databases">
        <title>Chitinophaga nivalis PC15 sp. nov., isolated from Pyeongchang county, South Korea.</title>
        <authorList>
            <person name="Trinh H.N."/>
        </authorList>
    </citation>
    <scope>NUCLEOTIDE SEQUENCE [LARGE SCALE GENOMIC DNA]</scope>
    <source>
        <strain evidence="7 8">PC14</strain>
    </source>
</reference>
<dbReference type="InterPro" id="IPR036249">
    <property type="entry name" value="Thioredoxin-like_sf"/>
</dbReference>
<feature type="chain" id="PRO_5046703672" evidence="5">
    <location>
        <begin position="27"/>
        <end position="378"/>
    </location>
</feature>
<evidence type="ECO:0000256" key="4">
    <source>
        <dbReference type="ARBA" id="ARBA00023284"/>
    </source>
</evidence>
<feature type="domain" description="Thioredoxin" evidence="6">
    <location>
        <begin position="234"/>
        <end position="366"/>
    </location>
</feature>
<comment type="subcellular location">
    <subcellularLocation>
        <location evidence="1">Cell envelope</location>
    </subcellularLocation>
</comment>
<name>A0ABT3IHN0_9BACT</name>
<dbReference type="InterPro" id="IPR012336">
    <property type="entry name" value="Thioredoxin-like_fold"/>
</dbReference>